<protein>
    <submittedName>
        <fullName evidence="2">STAS domain-containing protein</fullName>
    </submittedName>
</protein>
<dbReference type="Proteomes" id="UP001597297">
    <property type="component" value="Unassembled WGS sequence"/>
</dbReference>
<evidence type="ECO:0000313" key="2">
    <source>
        <dbReference type="EMBL" id="MFD2275264.1"/>
    </source>
</evidence>
<keyword evidence="3" id="KW-1185">Reference proteome</keyword>
<dbReference type="CDD" id="cd07043">
    <property type="entry name" value="STAS_anti-anti-sigma_factors"/>
    <property type="match status" value="1"/>
</dbReference>
<dbReference type="InterPro" id="IPR002645">
    <property type="entry name" value="STAS_dom"/>
</dbReference>
<reference evidence="3" key="1">
    <citation type="journal article" date="2019" name="Int. J. Syst. Evol. Microbiol.">
        <title>The Global Catalogue of Microorganisms (GCM) 10K type strain sequencing project: providing services to taxonomists for standard genome sequencing and annotation.</title>
        <authorList>
            <consortium name="The Broad Institute Genomics Platform"/>
            <consortium name="The Broad Institute Genome Sequencing Center for Infectious Disease"/>
            <person name="Wu L."/>
            <person name="Ma J."/>
        </authorList>
    </citation>
    <scope>NUCLEOTIDE SEQUENCE [LARGE SCALE GENOMIC DNA]</scope>
    <source>
        <strain evidence="3">JCM 16545</strain>
    </source>
</reference>
<accession>A0ABW5E4A0</accession>
<name>A0ABW5E4A0_9BACT</name>
<comment type="caution">
    <text evidence="2">The sequence shown here is derived from an EMBL/GenBank/DDBJ whole genome shotgun (WGS) entry which is preliminary data.</text>
</comment>
<dbReference type="RefSeq" id="WP_377095019.1">
    <property type="nucleotide sequence ID" value="NZ_JBHSJM010000001.1"/>
</dbReference>
<dbReference type="SUPFAM" id="SSF52091">
    <property type="entry name" value="SpoIIaa-like"/>
    <property type="match status" value="1"/>
</dbReference>
<sequence>MNKSNIILASKREGLGWIRCEGKGSFANSPRLKDWSDRQLRSGLTHLVVDLEACTGMDSTFMGTMAGIAMRIARVEGGLMEVASANEKNSRSLDDLGLSALMLINPPKPSWEGEEEEIRSSLVELGAAGATDNTQHVFDAHQTLVDADDSNTEKFSTVLDCLEAELRARNSEQHE</sequence>
<dbReference type="Pfam" id="PF01740">
    <property type="entry name" value="STAS"/>
    <property type="match status" value="1"/>
</dbReference>
<organism evidence="2 3">
    <name type="scientific">Rubritalea spongiae</name>
    <dbReference type="NCBI Taxonomy" id="430797"/>
    <lineage>
        <taxon>Bacteria</taxon>
        <taxon>Pseudomonadati</taxon>
        <taxon>Verrucomicrobiota</taxon>
        <taxon>Verrucomicrobiia</taxon>
        <taxon>Verrucomicrobiales</taxon>
        <taxon>Rubritaleaceae</taxon>
        <taxon>Rubritalea</taxon>
    </lineage>
</organism>
<gene>
    <name evidence="2" type="ORF">ACFSQZ_02180</name>
</gene>
<dbReference type="PROSITE" id="PS50801">
    <property type="entry name" value="STAS"/>
    <property type="match status" value="1"/>
</dbReference>
<dbReference type="EMBL" id="JBHUJC010000003">
    <property type="protein sequence ID" value="MFD2275264.1"/>
    <property type="molecule type" value="Genomic_DNA"/>
</dbReference>
<evidence type="ECO:0000259" key="1">
    <source>
        <dbReference type="PROSITE" id="PS50801"/>
    </source>
</evidence>
<evidence type="ECO:0000313" key="3">
    <source>
        <dbReference type="Proteomes" id="UP001597297"/>
    </source>
</evidence>
<feature type="domain" description="STAS" evidence="1">
    <location>
        <begin position="5"/>
        <end position="98"/>
    </location>
</feature>
<dbReference type="Gene3D" id="3.30.750.24">
    <property type="entry name" value="STAS domain"/>
    <property type="match status" value="1"/>
</dbReference>
<proteinExistence type="predicted"/>
<dbReference type="InterPro" id="IPR036513">
    <property type="entry name" value="STAS_dom_sf"/>
</dbReference>